<organism evidence="6 8">
    <name type="scientific">Plasmodiophora brassicae</name>
    <name type="common">Clubroot disease agent</name>
    <dbReference type="NCBI Taxonomy" id="37360"/>
    <lineage>
        <taxon>Eukaryota</taxon>
        <taxon>Sar</taxon>
        <taxon>Rhizaria</taxon>
        <taxon>Endomyxa</taxon>
        <taxon>Phytomyxea</taxon>
        <taxon>Plasmodiophorida</taxon>
        <taxon>Plasmodiophoridae</taxon>
        <taxon>Plasmodiophora</taxon>
    </lineage>
</organism>
<evidence type="ECO:0000313" key="6">
    <source>
        <dbReference type="EMBL" id="CEP02236.1"/>
    </source>
</evidence>
<evidence type="ECO:0000313" key="7">
    <source>
        <dbReference type="EMBL" id="SPQ93585.1"/>
    </source>
</evidence>
<keyword evidence="8" id="KW-1185">Reference proteome</keyword>
<evidence type="ECO:0000256" key="1">
    <source>
        <dbReference type="ARBA" id="ARBA00005647"/>
    </source>
</evidence>
<proteinExistence type="inferred from homology"/>
<feature type="compositionally biased region" description="Basic and acidic residues" evidence="4">
    <location>
        <begin position="105"/>
        <end position="116"/>
    </location>
</feature>
<dbReference type="PROSITE" id="PS01073">
    <property type="entry name" value="RIBOSOMAL_L24E"/>
    <property type="match status" value="1"/>
</dbReference>
<keyword evidence="2" id="KW-0689">Ribosomal protein</keyword>
<dbReference type="PANTHER" id="PTHR10792">
    <property type="entry name" value="60S RIBOSOMAL PROTEIN L24"/>
    <property type="match status" value="1"/>
</dbReference>
<dbReference type="Gene3D" id="6.10.250.1270">
    <property type="match status" value="1"/>
</dbReference>
<protein>
    <recommendedName>
        <fullName evidence="5">Large ribosomal subunit protein eL24-related N-terminal domain-containing protein</fullName>
    </recommendedName>
</protein>
<feature type="region of interest" description="Disordered" evidence="4">
    <location>
        <begin position="101"/>
        <end position="147"/>
    </location>
</feature>
<accession>A0A0G4J4Q1</accession>
<dbReference type="CDD" id="cd00472">
    <property type="entry name" value="Ribosomal_L24e_L24"/>
    <property type="match status" value="1"/>
</dbReference>
<dbReference type="InterPro" id="IPR038630">
    <property type="entry name" value="L24e/L24_sf"/>
</dbReference>
<dbReference type="EMBL" id="OVEO01000001">
    <property type="protein sequence ID" value="SPQ93585.1"/>
    <property type="molecule type" value="Genomic_DNA"/>
</dbReference>
<dbReference type="EMBL" id="CDSF01000122">
    <property type="protein sequence ID" value="CEP02236.1"/>
    <property type="molecule type" value="Genomic_DNA"/>
</dbReference>
<dbReference type="FunFam" id="2.30.170.20:FF:000003">
    <property type="entry name" value="60S ribosomal protein L24"/>
    <property type="match status" value="1"/>
</dbReference>
<feature type="compositionally biased region" description="Low complexity" evidence="4">
    <location>
        <begin position="122"/>
        <end position="131"/>
    </location>
</feature>
<dbReference type="AlphaFoldDB" id="A0A0G4J4Q1"/>
<dbReference type="GO" id="GO:0003735">
    <property type="term" value="F:structural constituent of ribosome"/>
    <property type="evidence" value="ECO:0007669"/>
    <property type="project" value="InterPro"/>
</dbReference>
<dbReference type="GO" id="GO:0002181">
    <property type="term" value="P:cytoplasmic translation"/>
    <property type="evidence" value="ECO:0007669"/>
    <property type="project" value="TreeGrafter"/>
</dbReference>
<evidence type="ECO:0000259" key="5">
    <source>
        <dbReference type="Pfam" id="PF01246"/>
    </source>
</evidence>
<dbReference type="SUPFAM" id="SSF57716">
    <property type="entry name" value="Glucocorticoid receptor-like (DNA-binding domain)"/>
    <property type="match status" value="1"/>
</dbReference>
<name>A0A0G4J4Q1_PLABS</name>
<dbReference type="OrthoDB" id="1727108at2759"/>
<dbReference type="InterPro" id="IPR000988">
    <property type="entry name" value="Ribosomal_eL24-rel_N"/>
</dbReference>
<dbReference type="Pfam" id="PF01246">
    <property type="entry name" value="Ribosomal_L24e"/>
    <property type="match status" value="1"/>
</dbReference>
<keyword evidence="3" id="KW-0687">Ribonucleoprotein</keyword>
<evidence type="ECO:0000256" key="3">
    <source>
        <dbReference type="ARBA" id="ARBA00023274"/>
    </source>
</evidence>
<dbReference type="STRING" id="37360.A0A0G4J4Q1"/>
<dbReference type="OMA" id="PGHGKKM"/>
<sequence length="147" mass="16956">MVIKTETCFYSETKIYPGHGTQFVRKDGKLLHFQNSKNASLYHQGIKAMRLTWTMAWRRLNKKVRVDIVSKRRAKRKVRIQKPVAGQSLEDLRKKRAARPILRNLAKEAQAREVKERKKTAASKPAGKAAASRPQQPKMKFSKKGTR</sequence>
<feature type="domain" description="Large ribosomal subunit protein eL24-related N-terminal" evidence="5">
    <location>
        <begin position="4"/>
        <end position="64"/>
    </location>
</feature>
<reference evidence="7 9" key="2">
    <citation type="submission" date="2018-03" db="EMBL/GenBank/DDBJ databases">
        <authorList>
            <person name="Fogelqvist J."/>
        </authorList>
    </citation>
    <scope>NUCLEOTIDE SEQUENCE [LARGE SCALE GENOMIC DNA]</scope>
</reference>
<dbReference type="InterPro" id="IPR023442">
    <property type="entry name" value="Ribosomal_eL24_CS"/>
</dbReference>
<dbReference type="Gene3D" id="2.30.170.20">
    <property type="entry name" value="Ribosomal protein L24e"/>
    <property type="match status" value="1"/>
</dbReference>
<dbReference type="GO" id="GO:0022625">
    <property type="term" value="C:cytosolic large ribosomal subunit"/>
    <property type="evidence" value="ECO:0007669"/>
    <property type="project" value="TreeGrafter"/>
</dbReference>
<evidence type="ECO:0000313" key="8">
    <source>
        <dbReference type="Proteomes" id="UP000039324"/>
    </source>
</evidence>
<dbReference type="InterPro" id="IPR056366">
    <property type="entry name" value="Ribosomal_eL24"/>
</dbReference>
<gene>
    <name evidence="6" type="ORF">PBRA_002501</name>
    <name evidence="7" type="ORF">PLBR_LOCUS800</name>
</gene>
<evidence type="ECO:0000256" key="4">
    <source>
        <dbReference type="SAM" id="MobiDB-lite"/>
    </source>
</evidence>
<dbReference type="PANTHER" id="PTHR10792:SF1">
    <property type="entry name" value="RIBOSOMAL PROTEIN L24"/>
    <property type="match status" value="1"/>
</dbReference>
<keyword evidence="7" id="KW-0496">Mitochondrion</keyword>
<evidence type="ECO:0000313" key="9">
    <source>
        <dbReference type="Proteomes" id="UP000290189"/>
    </source>
</evidence>
<geneLocation type="mitochondrion" evidence="7"/>
<dbReference type="GO" id="GO:0003729">
    <property type="term" value="F:mRNA binding"/>
    <property type="evidence" value="ECO:0007669"/>
    <property type="project" value="TreeGrafter"/>
</dbReference>
<evidence type="ECO:0000256" key="2">
    <source>
        <dbReference type="ARBA" id="ARBA00022980"/>
    </source>
</evidence>
<reference evidence="6 8" key="1">
    <citation type="submission" date="2015-02" db="EMBL/GenBank/DDBJ databases">
        <authorList>
            <person name="Chooi Y.-H."/>
        </authorList>
    </citation>
    <scope>NUCLEOTIDE SEQUENCE [LARGE SCALE GENOMIC DNA]</scope>
    <source>
        <strain evidence="6">E3</strain>
    </source>
</reference>
<dbReference type="Proteomes" id="UP000290189">
    <property type="component" value="Unassembled WGS sequence"/>
</dbReference>
<dbReference type="Proteomes" id="UP000039324">
    <property type="component" value="Unassembled WGS sequence"/>
</dbReference>
<comment type="similarity">
    <text evidence="1">Belongs to the eukaryotic ribosomal protein eL24 family.</text>
</comment>